<organism evidence="3 4">
    <name type="scientific">Pholiota conissans</name>
    <dbReference type="NCBI Taxonomy" id="109636"/>
    <lineage>
        <taxon>Eukaryota</taxon>
        <taxon>Fungi</taxon>
        <taxon>Dikarya</taxon>
        <taxon>Basidiomycota</taxon>
        <taxon>Agaricomycotina</taxon>
        <taxon>Agaricomycetes</taxon>
        <taxon>Agaricomycetidae</taxon>
        <taxon>Agaricales</taxon>
        <taxon>Agaricineae</taxon>
        <taxon>Strophariaceae</taxon>
        <taxon>Pholiota</taxon>
    </lineage>
</organism>
<feature type="signal peptide" evidence="2">
    <location>
        <begin position="1"/>
        <end position="24"/>
    </location>
</feature>
<proteinExistence type="predicted"/>
<reference evidence="3" key="1">
    <citation type="submission" date="2020-11" db="EMBL/GenBank/DDBJ databases">
        <authorList>
            <consortium name="DOE Joint Genome Institute"/>
            <person name="Ahrendt S."/>
            <person name="Riley R."/>
            <person name="Andreopoulos W."/>
            <person name="Labutti K."/>
            <person name="Pangilinan J."/>
            <person name="Ruiz-Duenas F.J."/>
            <person name="Barrasa J.M."/>
            <person name="Sanchez-Garcia M."/>
            <person name="Camarero S."/>
            <person name="Miyauchi S."/>
            <person name="Serrano A."/>
            <person name="Linde D."/>
            <person name="Babiker R."/>
            <person name="Drula E."/>
            <person name="Ayuso-Fernandez I."/>
            <person name="Pacheco R."/>
            <person name="Padilla G."/>
            <person name="Ferreira P."/>
            <person name="Barriuso J."/>
            <person name="Kellner H."/>
            <person name="Castanera R."/>
            <person name="Alfaro M."/>
            <person name="Ramirez L."/>
            <person name="Pisabarro A.G."/>
            <person name="Kuo A."/>
            <person name="Tritt A."/>
            <person name="Lipzen A."/>
            <person name="He G."/>
            <person name="Yan M."/>
            <person name="Ng V."/>
            <person name="Cullen D."/>
            <person name="Martin F."/>
            <person name="Rosso M.-N."/>
            <person name="Henrissat B."/>
            <person name="Hibbett D."/>
            <person name="Martinez A.T."/>
            <person name="Grigoriev I.V."/>
        </authorList>
    </citation>
    <scope>NUCLEOTIDE SEQUENCE</scope>
    <source>
        <strain evidence="3">CIRM-BRFM 674</strain>
    </source>
</reference>
<keyword evidence="4" id="KW-1185">Reference proteome</keyword>
<comment type="caution">
    <text evidence="3">The sequence shown here is derived from an EMBL/GenBank/DDBJ whole genome shotgun (WGS) entry which is preliminary data.</text>
</comment>
<protein>
    <submittedName>
        <fullName evidence="3">Uncharacterized protein</fullName>
    </submittedName>
</protein>
<dbReference type="Proteomes" id="UP000807469">
    <property type="component" value="Unassembled WGS sequence"/>
</dbReference>
<evidence type="ECO:0000313" key="3">
    <source>
        <dbReference type="EMBL" id="KAF9485992.1"/>
    </source>
</evidence>
<name>A0A9P6D071_9AGAR</name>
<gene>
    <name evidence="3" type="ORF">BDN70DRAFT_794674</name>
</gene>
<dbReference type="OrthoDB" id="2986946at2759"/>
<accession>A0A9P6D071</accession>
<keyword evidence="2" id="KW-0732">Signal</keyword>
<feature type="chain" id="PRO_5040396580" evidence="2">
    <location>
        <begin position="25"/>
        <end position="220"/>
    </location>
</feature>
<sequence>MFNSRSSLSVVFLVLFLFFSTISATPVPISKGHAPVKAPSKAPPKSSPKSAPKSSPKHCPSHLVRRNNNVFIGYNGFSGTARPPQASAGGELGAVFYIADAVDLAKVFAHGADSSKDTICLVYADANAWHNQPKVWVPANAPRGNAMNSRYPGAVLFDDHTSAGLPAGSVHSVHQMGIRQAQISRLGVTIQCYPKSCFATDHHTMNYPSLKHTWAIQDGR</sequence>
<evidence type="ECO:0000256" key="2">
    <source>
        <dbReference type="SAM" id="SignalP"/>
    </source>
</evidence>
<dbReference type="AlphaFoldDB" id="A0A9P6D071"/>
<dbReference type="EMBL" id="MU155132">
    <property type="protein sequence ID" value="KAF9485992.1"/>
    <property type="molecule type" value="Genomic_DNA"/>
</dbReference>
<dbReference type="Pfam" id="PF19287">
    <property type="entry name" value="DUF5910"/>
    <property type="match status" value="1"/>
</dbReference>
<evidence type="ECO:0000256" key="1">
    <source>
        <dbReference type="SAM" id="MobiDB-lite"/>
    </source>
</evidence>
<dbReference type="InterPro" id="IPR045564">
    <property type="entry name" value="DUF5910"/>
</dbReference>
<feature type="region of interest" description="Disordered" evidence="1">
    <location>
        <begin position="31"/>
        <end position="61"/>
    </location>
</feature>
<evidence type="ECO:0000313" key="4">
    <source>
        <dbReference type="Proteomes" id="UP000807469"/>
    </source>
</evidence>